<dbReference type="CDD" id="cd00082">
    <property type="entry name" value="HisKA"/>
    <property type="match status" value="1"/>
</dbReference>
<dbReference type="SUPFAM" id="SSF55874">
    <property type="entry name" value="ATPase domain of HSP90 chaperone/DNA topoisomerase II/histidine kinase"/>
    <property type="match status" value="1"/>
</dbReference>
<dbReference type="InterPro" id="IPR005467">
    <property type="entry name" value="His_kinase_dom"/>
</dbReference>
<evidence type="ECO:0000256" key="5">
    <source>
        <dbReference type="ARBA" id="ARBA00022741"/>
    </source>
</evidence>
<feature type="domain" description="PAS" evidence="12">
    <location>
        <begin position="423"/>
        <end position="500"/>
    </location>
</feature>
<evidence type="ECO:0000259" key="10">
    <source>
        <dbReference type="PROSITE" id="PS50109"/>
    </source>
</evidence>
<dbReference type="InterPro" id="IPR036890">
    <property type="entry name" value="HATPase_C_sf"/>
</dbReference>
<accession>A0A3D9RUG0</accession>
<dbReference type="SMART" id="SM00387">
    <property type="entry name" value="HATPase_c"/>
    <property type="match status" value="1"/>
</dbReference>
<dbReference type="CDD" id="cd00130">
    <property type="entry name" value="PAS"/>
    <property type="match status" value="4"/>
</dbReference>
<dbReference type="Pfam" id="PF08447">
    <property type="entry name" value="PAS_3"/>
    <property type="match status" value="2"/>
</dbReference>
<dbReference type="InterPro" id="IPR003594">
    <property type="entry name" value="HATPase_dom"/>
</dbReference>
<evidence type="ECO:0000259" key="13">
    <source>
        <dbReference type="PROSITE" id="PS50113"/>
    </source>
</evidence>
<evidence type="ECO:0000256" key="4">
    <source>
        <dbReference type="ARBA" id="ARBA00022679"/>
    </source>
</evidence>
<dbReference type="GO" id="GO:0000155">
    <property type="term" value="F:phosphorelay sensor kinase activity"/>
    <property type="evidence" value="ECO:0007669"/>
    <property type="project" value="InterPro"/>
</dbReference>
<evidence type="ECO:0000256" key="1">
    <source>
        <dbReference type="ARBA" id="ARBA00000085"/>
    </source>
</evidence>
<keyword evidence="5" id="KW-0547">Nucleotide-binding</keyword>
<keyword evidence="7" id="KW-0067">ATP-binding</keyword>
<dbReference type="Pfam" id="PF02518">
    <property type="entry name" value="HATPase_c"/>
    <property type="match status" value="1"/>
</dbReference>
<dbReference type="Pfam" id="PF13185">
    <property type="entry name" value="GAF_2"/>
    <property type="match status" value="1"/>
</dbReference>
<reference evidence="14 15" key="1">
    <citation type="submission" date="2018-08" db="EMBL/GenBank/DDBJ databases">
        <title>Genomic Encyclopedia of Type Strains, Phase III (KMG-III): the genomes of soil and plant-associated and newly described type strains.</title>
        <authorList>
            <person name="Whitman W."/>
        </authorList>
    </citation>
    <scope>NUCLEOTIDE SEQUENCE [LARGE SCALE GENOMIC DNA]</scope>
    <source>
        <strain evidence="14 15">325-5</strain>
    </source>
</reference>
<comment type="caution">
    <text evidence="14">The sequence shown here is derived from an EMBL/GenBank/DDBJ whole genome shotgun (WGS) entry which is preliminary data.</text>
</comment>
<comment type="catalytic activity">
    <reaction evidence="1">
        <text>ATP + protein L-histidine = ADP + protein N-phospho-L-histidine.</text>
        <dbReference type="EC" id="2.7.13.3"/>
    </reaction>
</comment>
<dbReference type="InterPro" id="IPR013656">
    <property type="entry name" value="PAS_4"/>
</dbReference>
<feature type="domain" description="PAC" evidence="13">
    <location>
        <begin position="506"/>
        <end position="558"/>
    </location>
</feature>
<dbReference type="InterPro" id="IPR036097">
    <property type="entry name" value="HisK_dim/P_sf"/>
</dbReference>
<dbReference type="InterPro" id="IPR013655">
    <property type="entry name" value="PAS_fold_3"/>
</dbReference>
<evidence type="ECO:0000313" key="15">
    <source>
        <dbReference type="Proteomes" id="UP000256429"/>
    </source>
</evidence>
<dbReference type="InterPro" id="IPR029016">
    <property type="entry name" value="GAF-like_dom_sf"/>
</dbReference>
<sequence>MAKRNLKNIPQENSEVSNQTKIDKVSCDEYFTFFEHAPIALWIEDFSEAKKYMDSLVKKYNTDVKTYINNNPTIIPKLASLVAIKDVNATAVKLYKAKNKEELYENLNKVFTKKSNKGFSKLVVDILLGTKETEIESVNKTLVGEEFDILIKFNVVDGNENTLENVIVSVENITERVRIRKELANSEKRYKESESIAKIGSWFYDFETNEISWTDEAYKIIEVNPQESKISLEYYLSFVHNEDKHIVNNFDVKNLLKNPDQNLKYRIFTKSGKLKYIHEKRSIIIENDKISRIIGIGQDVTENVIFEQKLNTTKNLLSNTLSSIKDGFVILDKNSRYLYVNEKAAKLLGKSAKSLIGKQIWKEFPEKEGDLFYDEYQNTLRTKKPKSFENYFAPWDKWFENRMIPSKDEMLIFFQEITDKKLSENKIKEAYNIINKSTSVAIRCKNERDFPVVFASENTKNLFGYSYKDLLASKVKIHETVYFEDLPKIRSVVFKLAKSKTSKSFKPKPFRIITKKGKIKWVEGSFYSSVNENGIVTHIHGIVEDITEQKNIEDLLFKSNQRLKYQFNNTPLASIIWDLDFKILDWNKSAERIFGYKASEVVGKINADLLTPPYLMEEMKKLRETSFVEDRTFRNTNENITKNGDIIICDWYSVTLKDSQNKRIGSACLIDDITERVNSKILLEKSEKKYRDIFEKSIDAVMILKEGLFVDCNESTLRIFGYNSKEDLLKLHPSQISPKEQPGGDNSFQKAEDVMKIALENGSNRFRWYHKRKNGQVFPAEVSLTKIEEYNNKPTIHAVVKDITERVKKETLEGVLYNISKAALTIEDFNEFSIFIKNELHKIIDTTNFYIALYNKDNDIISLPYVVDEKDDTIEFPAKQSLTGHVIKSKRPLLVNEEYHKKLIKSGIIEMVGKPTKIWAGAPLKIQNEVFGAIVVQSYRDEKAYNFNDLQLLEFVANQISVSIQNKNAENELKNALIKAQESDRLKSAFLANMSHEIRTPMNGIIGFSELFLDANLSESERKEYAKIVINSSKQLLSIVNDILDISKIEAGVVQLNYSNVNVNQLLDSLCAFYTPITKESKLTLTCVKGLSDNDCMIKIDKTKLHQILTNLLSNALKFTEKGSIELGYQLKNQNLEFYVKDTGIGIDKKLHTKIFDRFIQADLDLNKQKKGTGLGLAISKKFIELFKGEMWLESDNRGTKVFFTVPYNQVKKPIINTVIEKEIKKITNGSNKQITLLIAEDEEYNMLYINELFSATDYKIIEAVNGIEAVNFALKNPEIDMVFMDIKMPQMNGNEAMVEIKKIKPTLPIIALSAFAMESDKENALNKGFDAYLTKPIDRKKLFKLIHQFSN</sequence>
<dbReference type="InterPro" id="IPR004358">
    <property type="entry name" value="Sig_transdc_His_kin-like_C"/>
</dbReference>
<dbReference type="NCBIfam" id="TIGR00229">
    <property type="entry name" value="sensory_box"/>
    <property type="match status" value="4"/>
</dbReference>
<dbReference type="Gene3D" id="3.30.450.20">
    <property type="entry name" value="PAS domain"/>
    <property type="match status" value="6"/>
</dbReference>
<feature type="domain" description="PAC" evidence="13">
    <location>
        <begin position="261"/>
        <end position="312"/>
    </location>
</feature>
<dbReference type="PANTHER" id="PTHR43047:SF72">
    <property type="entry name" value="OSMOSENSING HISTIDINE PROTEIN KINASE SLN1"/>
    <property type="match status" value="1"/>
</dbReference>
<evidence type="ECO:0000256" key="7">
    <source>
        <dbReference type="ARBA" id="ARBA00022840"/>
    </source>
</evidence>
<dbReference type="SMART" id="SM00448">
    <property type="entry name" value="REC"/>
    <property type="match status" value="1"/>
</dbReference>
<dbReference type="SMART" id="SM00086">
    <property type="entry name" value="PAC"/>
    <property type="match status" value="5"/>
</dbReference>
<dbReference type="GO" id="GO:0009927">
    <property type="term" value="F:histidine phosphotransfer kinase activity"/>
    <property type="evidence" value="ECO:0007669"/>
    <property type="project" value="TreeGrafter"/>
</dbReference>
<dbReference type="PROSITE" id="PS50110">
    <property type="entry name" value="RESPONSE_REGULATORY"/>
    <property type="match status" value="1"/>
</dbReference>
<proteinExistence type="predicted"/>
<keyword evidence="6" id="KW-0418">Kinase</keyword>
<dbReference type="PRINTS" id="PR00344">
    <property type="entry name" value="BCTRLSENSOR"/>
</dbReference>
<dbReference type="InterPro" id="IPR000014">
    <property type="entry name" value="PAS"/>
</dbReference>
<dbReference type="SUPFAM" id="SSF55781">
    <property type="entry name" value="GAF domain-like"/>
    <property type="match status" value="1"/>
</dbReference>
<feature type="domain" description="PAS" evidence="12">
    <location>
        <begin position="559"/>
        <end position="612"/>
    </location>
</feature>
<dbReference type="Gene3D" id="3.30.565.10">
    <property type="entry name" value="Histidine kinase-like ATPase, C-terminal domain"/>
    <property type="match status" value="1"/>
</dbReference>
<keyword evidence="15" id="KW-1185">Reference proteome</keyword>
<dbReference type="SMART" id="SM00065">
    <property type="entry name" value="GAF"/>
    <property type="match status" value="1"/>
</dbReference>
<feature type="domain" description="Histidine kinase" evidence="10">
    <location>
        <begin position="993"/>
        <end position="1210"/>
    </location>
</feature>
<dbReference type="SMART" id="SM00388">
    <property type="entry name" value="HisKA"/>
    <property type="match status" value="1"/>
</dbReference>
<dbReference type="SMART" id="SM00091">
    <property type="entry name" value="PAS"/>
    <property type="match status" value="4"/>
</dbReference>
<protein>
    <recommendedName>
        <fullName evidence="2">histidine kinase</fullName>
        <ecNumber evidence="2">2.7.13.3</ecNumber>
    </recommendedName>
</protein>
<dbReference type="GO" id="GO:0005524">
    <property type="term" value="F:ATP binding"/>
    <property type="evidence" value="ECO:0007669"/>
    <property type="project" value="UniProtKB-KW"/>
</dbReference>
<evidence type="ECO:0000256" key="9">
    <source>
        <dbReference type="PROSITE-ProRule" id="PRU00169"/>
    </source>
</evidence>
<evidence type="ECO:0000256" key="2">
    <source>
        <dbReference type="ARBA" id="ARBA00012438"/>
    </source>
</evidence>
<dbReference type="FunFam" id="1.10.287.130:FF:000002">
    <property type="entry name" value="Two-component osmosensing histidine kinase"/>
    <property type="match status" value="1"/>
</dbReference>
<evidence type="ECO:0000259" key="11">
    <source>
        <dbReference type="PROSITE" id="PS50110"/>
    </source>
</evidence>
<dbReference type="InterPro" id="IPR003018">
    <property type="entry name" value="GAF"/>
</dbReference>
<dbReference type="Gene3D" id="1.10.287.130">
    <property type="match status" value="1"/>
</dbReference>
<dbReference type="InterPro" id="IPR035965">
    <property type="entry name" value="PAS-like_dom_sf"/>
</dbReference>
<dbReference type="FunFam" id="3.30.565.10:FF:000006">
    <property type="entry name" value="Sensor histidine kinase WalK"/>
    <property type="match status" value="1"/>
</dbReference>
<dbReference type="PROSITE" id="PS50109">
    <property type="entry name" value="HIS_KIN"/>
    <property type="match status" value="1"/>
</dbReference>
<dbReference type="Pfam" id="PF13426">
    <property type="entry name" value="PAS_9"/>
    <property type="match status" value="1"/>
</dbReference>
<evidence type="ECO:0000259" key="12">
    <source>
        <dbReference type="PROSITE" id="PS50112"/>
    </source>
</evidence>
<feature type="modified residue" description="4-aspartylphosphate" evidence="9">
    <location>
        <position position="1286"/>
    </location>
</feature>
<dbReference type="InterPro" id="IPR011006">
    <property type="entry name" value="CheY-like_superfamily"/>
</dbReference>
<dbReference type="InterPro" id="IPR001789">
    <property type="entry name" value="Sig_transdc_resp-reg_receiver"/>
</dbReference>
<evidence type="ECO:0000256" key="8">
    <source>
        <dbReference type="ARBA" id="ARBA00023012"/>
    </source>
</evidence>
<dbReference type="Gene3D" id="3.30.450.40">
    <property type="match status" value="1"/>
</dbReference>
<dbReference type="RefSeq" id="WP_115878223.1">
    <property type="nucleotide sequence ID" value="NZ_QTTQ01000009.1"/>
</dbReference>
<dbReference type="CDD" id="cd17546">
    <property type="entry name" value="REC_hyHK_CKI1_RcsC-like"/>
    <property type="match status" value="1"/>
</dbReference>
<dbReference type="InterPro" id="IPR000700">
    <property type="entry name" value="PAS-assoc_C"/>
</dbReference>
<dbReference type="EC" id="2.7.13.3" evidence="2"/>
<dbReference type="SUPFAM" id="SSF47384">
    <property type="entry name" value="Homodimeric domain of signal transducing histidine kinase"/>
    <property type="match status" value="1"/>
</dbReference>
<name>A0A3D9RUG0_9FLAO</name>
<organism evidence="14 15">
    <name type="scientific">Lutibacter oceani</name>
    <dbReference type="NCBI Taxonomy" id="1853311"/>
    <lineage>
        <taxon>Bacteria</taxon>
        <taxon>Pseudomonadati</taxon>
        <taxon>Bacteroidota</taxon>
        <taxon>Flavobacteriia</taxon>
        <taxon>Flavobacteriales</taxon>
        <taxon>Flavobacteriaceae</taxon>
        <taxon>Lutibacter</taxon>
    </lineage>
</organism>
<evidence type="ECO:0000256" key="6">
    <source>
        <dbReference type="ARBA" id="ARBA00022777"/>
    </source>
</evidence>
<keyword evidence="3 9" id="KW-0597">Phosphoprotein</keyword>
<dbReference type="Pfam" id="PF00512">
    <property type="entry name" value="HisKA"/>
    <property type="match status" value="1"/>
</dbReference>
<dbReference type="EMBL" id="QTTQ01000009">
    <property type="protein sequence ID" value="REE83487.1"/>
    <property type="molecule type" value="Genomic_DNA"/>
</dbReference>
<dbReference type="GO" id="GO:0005886">
    <property type="term" value="C:plasma membrane"/>
    <property type="evidence" value="ECO:0007669"/>
    <property type="project" value="TreeGrafter"/>
</dbReference>
<evidence type="ECO:0000313" key="14">
    <source>
        <dbReference type="EMBL" id="REE83487.1"/>
    </source>
</evidence>
<feature type="domain" description="PAS" evidence="12">
    <location>
        <begin position="313"/>
        <end position="383"/>
    </location>
</feature>
<dbReference type="Gene3D" id="3.40.50.2300">
    <property type="match status" value="1"/>
</dbReference>
<dbReference type="SUPFAM" id="SSF55785">
    <property type="entry name" value="PYP-like sensor domain (PAS domain)"/>
    <property type="match status" value="5"/>
</dbReference>
<keyword evidence="8" id="KW-0902">Two-component regulatory system</keyword>
<dbReference type="InterPro" id="IPR003661">
    <property type="entry name" value="HisK_dim/P_dom"/>
</dbReference>
<dbReference type="OrthoDB" id="9811889at2"/>
<keyword evidence="4" id="KW-0808">Transferase</keyword>
<dbReference type="CDD" id="cd16922">
    <property type="entry name" value="HATPase_EvgS-ArcB-TorS-like"/>
    <property type="match status" value="1"/>
</dbReference>
<dbReference type="PANTHER" id="PTHR43047">
    <property type="entry name" value="TWO-COMPONENT HISTIDINE PROTEIN KINASE"/>
    <property type="match status" value="1"/>
</dbReference>
<dbReference type="Pfam" id="PF08448">
    <property type="entry name" value="PAS_4"/>
    <property type="match status" value="2"/>
</dbReference>
<dbReference type="InterPro" id="IPR001610">
    <property type="entry name" value="PAC"/>
</dbReference>
<feature type="domain" description="Response regulatory" evidence="11">
    <location>
        <begin position="1236"/>
        <end position="1351"/>
    </location>
</feature>
<dbReference type="SUPFAM" id="SSF52172">
    <property type="entry name" value="CheY-like"/>
    <property type="match status" value="1"/>
</dbReference>
<gene>
    <name evidence="14" type="ORF">BX611_0778</name>
</gene>
<dbReference type="PROSITE" id="PS50113">
    <property type="entry name" value="PAC"/>
    <property type="match status" value="2"/>
</dbReference>
<evidence type="ECO:0000256" key="3">
    <source>
        <dbReference type="ARBA" id="ARBA00022553"/>
    </source>
</evidence>
<dbReference type="Proteomes" id="UP000256429">
    <property type="component" value="Unassembled WGS sequence"/>
</dbReference>
<dbReference type="PROSITE" id="PS50112">
    <property type="entry name" value="PAS"/>
    <property type="match status" value="3"/>
</dbReference>
<dbReference type="Pfam" id="PF00072">
    <property type="entry name" value="Response_reg"/>
    <property type="match status" value="1"/>
</dbReference>